<reference evidence="2" key="1">
    <citation type="journal article" date="2023" name="Hortic. Res.">
        <title>A chromosome-level phased genome enabling allele-level studies in sweet orange: a case study on citrus Huanglongbing tolerance.</title>
        <authorList>
            <person name="Wu B."/>
            <person name="Yu Q."/>
            <person name="Deng Z."/>
            <person name="Duan Y."/>
            <person name="Luo F."/>
            <person name="Gmitter F. Jr."/>
        </authorList>
    </citation>
    <scope>NUCLEOTIDE SEQUENCE [LARGE SCALE GENOMIC DNA]</scope>
    <source>
        <strain evidence="2">cv. Valencia</strain>
    </source>
</reference>
<keyword evidence="2" id="KW-1185">Reference proteome</keyword>
<accession>A0ACB8NGW5</accession>
<dbReference type="EMBL" id="CM039171">
    <property type="protein sequence ID" value="KAH9797371.1"/>
    <property type="molecule type" value="Genomic_DNA"/>
</dbReference>
<keyword evidence="1" id="KW-0418">Kinase</keyword>
<keyword evidence="1" id="KW-0808">Transferase</keyword>
<protein>
    <submittedName>
        <fullName evidence="1">Protein kinase domain-containing protein</fullName>
    </submittedName>
</protein>
<evidence type="ECO:0000313" key="1">
    <source>
        <dbReference type="EMBL" id="KAH9797371.1"/>
    </source>
</evidence>
<evidence type="ECO:0000313" key="2">
    <source>
        <dbReference type="Proteomes" id="UP000829398"/>
    </source>
</evidence>
<dbReference type="Proteomes" id="UP000829398">
    <property type="component" value="Chromosome 2"/>
</dbReference>
<organism evidence="1 2">
    <name type="scientific">Citrus sinensis</name>
    <name type="common">Sweet orange</name>
    <name type="synonym">Citrus aurantium var. sinensis</name>
    <dbReference type="NCBI Taxonomy" id="2711"/>
    <lineage>
        <taxon>Eukaryota</taxon>
        <taxon>Viridiplantae</taxon>
        <taxon>Streptophyta</taxon>
        <taxon>Embryophyta</taxon>
        <taxon>Tracheophyta</taxon>
        <taxon>Spermatophyta</taxon>
        <taxon>Magnoliopsida</taxon>
        <taxon>eudicotyledons</taxon>
        <taxon>Gunneridae</taxon>
        <taxon>Pentapetalae</taxon>
        <taxon>rosids</taxon>
        <taxon>malvids</taxon>
        <taxon>Sapindales</taxon>
        <taxon>Rutaceae</taxon>
        <taxon>Aurantioideae</taxon>
        <taxon>Citrus</taxon>
    </lineage>
</organism>
<sequence>MAKACLSILAEAFLVYYFTFGIAHAVTNVGRDQSALLALKAHVTNDPLNVLASNWSTNTSVCNWFGVTCSPRHRRVTALNLAYMGLLGTIPPELGNLSFLSLLNVTNNSFSGTLPIQLSNLRRLKYLSFRSNNFSSIEIPPWLDSFPKLEHLYLDGNSFIGTIPPSICNISSLLTLDLSFNQLQGHVPSSILNIPSLLAIDLSNNQFSGPMPSIYNTSPLQNIDMQCNSLSGALPENMFRFLPHLEELHLAYNQLSGQIPSTLFECKQLKILSLSVNNFIGSIPREIGNITMLKGLYLVYTNLTGEIQGLQVLALSSNRLTGVIPPEIINISSLTVLSLTANNLLGNLPSNIGHSLPNLQQLILGGNRLTGPIPSSISNASMLTLIDMPYNLFSGFIPNSLGNLRYLQWLNFGANNLTAVSSGSDELGFLTSLTNCKDLRKLILSENPLSGVVPISIGNLSNAMDVLYLSACNIKGSIPSEIGNLSNLTTLHLETNELAGSFPKAIGRLQKLQGLYLQHNKLQGSITIDLCGLRSLSEFYSDGNELNGLTSVIPSSLWSLRDILNVNLSSNSLNGTLPVEIGNLKVVTKIDLSRNDLSGEIPSSIGDLKNMQHLSLADNKFQGSIPDSLGGLTSLNFLDMSSNNLSGEIPNSLKALSLLKFLNLSFNGLQGQVPHGGPFTNLSSQSFVGNKGLCGAPELKFPACKAKSNKIARKTDKNIFIYVFPIAASILLVLSLSVVLIRRQKRNTGLQIDEEMSPEVTWRRISYQELFRATDGFSENNLLGKGSFGSVYKGTLSDGMQIAVKVFNLELEGTLRSFDAECEILGSIRHRNLVKIISTGSSDHFKALVLEYMPNGSLENWMYNKNRSFDILQRLNMVIDVASALEYLHYDHPTPIIHCDLNPSNILLNESMVACLSDFGISKLLGDETSMTQTQTLATIGYMAPEYGGEWKLSRKGDVYSNGIILMETFTKKKPTDELFVGEISLKSWGNDSLHGKIINVVDINLLQKRMRISQQRNSVYHQS</sequence>
<gene>
    <name evidence="1" type="ORF">KPL71_005848</name>
</gene>
<proteinExistence type="predicted"/>
<comment type="caution">
    <text evidence="1">The sequence shown here is derived from an EMBL/GenBank/DDBJ whole genome shotgun (WGS) entry which is preliminary data.</text>
</comment>
<name>A0ACB8NGW5_CITSI</name>